<evidence type="ECO:0000256" key="2">
    <source>
        <dbReference type="ARBA" id="ARBA00011085"/>
    </source>
</evidence>
<protein>
    <submittedName>
        <fullName evidence="11">GPCR fungal pheromone mating factor</fullName>
    </submittedName>
</protein>
<keyword evidence="12" id="KW-1185">Reference proteome</keyword>
<comment type="subcellular location">
    <subcellularLocation>
        <location evidence="1">Membrane</location>
        <topology evidence="1">Multi-pass membrane protein</topology>
    </subcellularLocation>
</comment>
<dbReference type="EMBL" id="CALTRL010000197">
    <property type="protein sequence ID" value="CAH7667048.1"/>
    <property type="molecule type" value="Genomic_DNA"/>
</dbReference>
<dbReference type="PANTHER" id="PTHR28097">
    <property type="entry name" value="PHEROMONE A FACTOR RECEPTOR"/>
    <property type="match status" value="1"/>
</dbReference>
<keyword evidence="5 10" id="KW-1133">Transmembrane helix</keyword>
<evidence type="ECO:0000313" key="11">
    <source>
        <dbReference type="EMBL" id="CAH7667048.1"/>
    </source>
</evidence>
<dbReference type="Proteomes" id="UP001153365">
    <property type="component" value="Unassembled WGS sequence"/>
</dbReference>
<organism evidence="11 12">
    <name type="scientific">Phakopsora pachyrhizi</name>
    <name type="common">Asian soybean rust disease fungus</name>
    <dbReference type="NCBI Taxonomy" id="170000"/>
    <lineage>
        <taxon>Eukaryota</taxon>
        <taxon>Fungi</taxon>
        <taxon>Dikarya</taxon>
        <taxon>Basidiomycota</taxon>
        <taxon>Pucciniomycotina</taxon>
        <taxon>Pucciniomycetes</taxon>
        <taxon>Pucciniales</taxon>
        <taxon>Phakopsoraceae</taxon>
        <taxon>Phakopsora</taxon>
    </lineage>
</organism>
<feature type="transmembrane region" description="Helical" evidence="10">
    <location>
        <begin position="6"/>
        <end position="27"/>
    </location>
</feature>
<feature type="transmembrane region" description="Helical" evidence="10">
    <location>
        <begin position="271"/>
        <end position="288"/>
    </location>
</feature>
<evidence type="ECO:0000256" key="6">
    <source>
        <dbReference type="ARBA" id="ARBA00023040"/>
    </source>
</evidence>
<accession>A0AAV0AGE7</accession>
<dbReference type="GO" id="GO:0000750">
    <property type="term" value="P:pheromone-dependent signal transduction involved in conjugation with cellular fusion"/>
    <property type="evidence" value="ECO:0007669"/>
    <property type="project" value="TreeGrafter"/>
</dbReference>
<dbReference type="Pfam" id="PF02076">
    <property type="entry name" value="STE3"/>
    <property type="match status" value="1"/>
</dbReference>
<feature type="transmembrane region" description="Helical" evidence="10">
    <location>
        <begin position="39"/>
        <end position="57"/>
    </location>
</feature>
<evidence type="ECO:0000256" key="5">
    <source>
        <dbReference type="ARBA" id="ARBA00022989"/>
    </source>
</evidence>
<gene>
    <name evidence="11" type="ORF">PPACK8108_LOCUS1423</name>
</gene>
<dbReference type="CDD" id="cd14966">
    <property type="entry name" value="7tmD_STE3"/>
    <property type="match status" value="1"/>
</dbReference>
<keyword evidence="7 10" id="KW-0472">Membrane</keyword>
<keyword evidence="3" id="KW-0589">Pheromone response</keyword>
<evidence type="ECO:0000256" key="7">
    <source>
        <dbReference type="ARBA" id="ARBA00023136"/>
    </source>
</evidence>
<keyword evidence="6" id="KW-0297">G-protein coupled receptor</keyword>
<evidence type="ECO:0000256" key="8">
    <source>
        <dbReference type="ARBA" id="ARBA00023170"/>
    </source>
</evidence>
<comment type="similarity">
    <text evidence="2">Belongs to the G-protein coupled receptor 4 family.</text>
</comment>
<evidence type="ECO:0000256" key="4">
    <source>
        <dbReference type="ARBA" id="ARBA00022692"/>
    </source>
</evidence>
<comment type="caution">
    <text evidence="11">The sequence shown here is derived from an EMBL/GenBank/DDBJ whole genome shotgun (WGS) entry which is preliminary data.</text>
</comment>
<feature type="transmembrane region" description="Helical" evidence="10">
    <location>
        <begin position="206"/>
        <end position="230"/>
    </location>
</feature>
<evidence type="ECO:0000256" key="9">
    <source>
        <dbReference type="ARBA" id="ARBA00023224"/>
    </source>
</evidence>
<evidence type="ECO:0000313" key="12">
    <source>
        <dbReference type="Proteomes" id="UP001153365"/>
    </source>
</evidence>
<keyword evidence="4 10" id="KW-0812">Transmembrane</keyword>
<dbReference type="AlphaFoldDB" id="A0AAV0AGE7"/>
<feature type="transmembrane region" description="Helical" evidence="10">
    <location>
        <begin position="115"/>
        <end position="138"/>
    </location>
</feature>
<evidence type="ECO:0000256" key="3">
    <source>
        <dbReference type="ARBA" id="ARBA00022507"/>
    </source>
</evidence>
<sequence>MTSDNIIRAYLALSFLCGIINIPPTLLHVVQGHSGPGAFGVWAVVLNLLAFVNGLLWRHDAVDRAPIFCDLSSHVSQVGPLGLLIGNCCIMRYLAKIMTPNTTVEDQSEKRRRAVFDYSISFGFPAVLAALSTIFQVARYQVNRYAGCSSASALVWPTFVLSVIWPPIFCGIACGYSFYVSYWLLQRHREIKKLVEFSHTPLNVSRFIRMGALSTTYFFISTPCAVYGTLETLAATGPFVPWFSWATVHNEDNNLSIIRQYPLYQYQLRDWLPIAAGLIVLMFFSFGAESQAFYKKLGLAALRIFTTRQKHMNKSFCISVDVARSHCFKT</sequence>
<feature type="transmembrane region" description="Helical" evidence="10">
    <location>
        <begin position="158"/>
        <end position="185"/>
    </location>
</feature>
<dbReference type="GO" id="GO:0004932">
    <property type="term" value="F:mating-type factor pheromone receptor activity"/>
    <property type="evidence" value="ECO:0007669"/>
    <property type="project" value="InterPro"/>
</dbReference>
<dbReference type="GO" id="GO:0005886">
    <property type="term" value="C:plasma membrane"/>
    <property type="evidence" value="ECO:0007669"/>
    <property type="project" value="TreeGrafter"/>
</dbReference>
<dbReference type="PRINTS" id="PR00899">
    <property type="entry name" value="GPCRSTE3"/>
</dbReference>
<proteinExistence type="inferred from homology"/>
<dbReference type="InterPro" id="IPR001499">
    <property type="entry name" value="GPCR_STE3"/>
</dbReference>
<evidence type="ECO:0000256" key="10">
    <source>
        <dbReference type="SAM" id="Phobius"/>
    </source>
</evidence>
<name>A0AAV0AGE7_PHAPC</name>
<keyword evidence="8" id="KW-0675">Receptor</keyword>
<evidence type="ECO:0000256" key="1">
    <source>
        <dbReference type="ARBA" id="ARBA00004141"/>
    </source>
</evidence>
<keyword evidence="9" id="KW-0807">Transducer</keyword>
<dbReference type="PANTHER" id="PTHR28097:SF1">
    <property type="entry name" value="PHEROMONE A FACTOR RECEPTOR"/>
    <property type="match status" value="1"/>
</dbReference>
<reference evidence="11" key="1">
    <citation type="submission" date="2022-06" db="EMBL/GenBank/DDBJ databases">
        <authorList>
            <consortium name="SYNGENTA / RWTH Aachen University"/>
        </authorList>
    </citation>
    <scope>NUCLEOTIDE SEQUENCE</scope>
</reference>